<feature type="domain" description="Transposase IS4-like" evidence="2">
    <location>
        <begin position="179"/>
        <end position="471"/>
    </location>
</feature>
<dbReference type="GO" id="GO:0006313">
    <property type="term" value="P:DNA transposition"/>
    <property type="evidence" value="ECO:0007669"/>
    <property type="project" value="InterPro"/>
</dbReference>
<dbReference type="Pfam" id="PF01609">
    <property type="entry name" value="DDE_Tnp_1"/>
    <property type="match status" value="1"/>
</dbReference>
<protein>
    <submittedName>
        <fullName evidence="3">Transposase</fullName>
    </submittedName>
</protein>
<name>A0A0A3XEG5_BRAJP</name>
<dbReference type="Proteomes" id="UP000030377">
    <property type="component" value="Unassembled WGS sequence"/>
</dbReference>
<dbReference type="AlphaFoldDB" id="A0A0A3XEG5"/>
<dbReference type="PANTHER" id="PTHR34614">
    <property type="match status" value="1"/>
</dbReference>
<feature type="region of interest" description="Disordered" evidence="1">
    <location>
        <begin position="39"/>
        <end position="69"/>
    </location>
</feature>
<dbReference type="PANTHER" id="PTHR34614:SF2">
    <property type="entry name" value="TRANSPOSASE IS4-LIKE DOMAIN-CONTAINING PROTEIN"/>
    <property type="match status" value="1"/>
</dbReference>
<dbReference type="InterPro" id="IPR012337">
    <property type="entry name" value="RNaseH-like_sf"/>
</dbReference>
<evidence type="ECO:0000259" key="2">
    <source>
        <dbReference type="Pfam" id="PF01609"/>
    </source>
</evidence>
<evidence type="ECO:0000313" key="3">
    <source>
        <dbReference type="EMBL" id="KGT72817.1"/>
    </source>
</evidence>
<sequence>MAVVHQKDKRSGITYAYESTSFWDKEKKQSRSKRRLIGRVDERTGEIVPTKGTNKRESQAETVTPRRGPVPSTETARYFYGATHLLDAIGDKLGIVSDLKRCFPSDYKQILSIAYYLILESDSPLSRFPKWAMLHLHPYGKDIPSQRSSDLFASITEEQRYHFFRLQAVRRTEKEYWAYDTTSISSYSESLKQVKYGMNKEHDILPQLNLALLFGQESNLPFYYRKMPGNIHDGKTVKNMLADMDFLGLRKVHLVMDRGFYSTENINGLYKEHHKFLIGAKLSLTFVKKQLDVARNSIRQWTNYNERHEVFAASYPLKWQYTQDRPYKGDTVKEERRLYLHLYFNGEKAAEDEQRLTKQLLAWQKELQGDKRKPEHAKQYEKYFQTCETPVRGIKVVAKQAAIDEAKKNYGYFALISNEVKDPIEALDIYRNKDMVEKAFGNLKERLSLRRLLVSSEQSLDGKLFVQFVALIYLSYIKKAMKNNDLFGKYTMQSMLDQLDSIECFGRPGRDLRIGEITNQQQDLFLKLGVTPPTSL</sequence>
<dbReference type="EMBL" id="JRPN01000149">
    <property type="protein sequence ID" value="KGT72817.1"/>
    <property type="molecule type" value="Genomic_DNA"/>
</dbReference>
<accession>A0A0A3XEG5</accession>
<dbReference type="InterPro" id="IPR002559">
    <property type="entry name" value="Transposase_11"/>
</dbReference>
<dbReference type="InterPro" id="IPR047654">
    <property type="entry name" value="IS1634_transpos"/>
</dbReference>
<proteinExistence type="predicted"/>
<dbReference type="SUPFAM" id="SSF53098">
    <property type="entry name" value="Ribonuclease H-like"/>
    <property type="match status" value="1"/>
</dbReference>
<evidence type="ECO:0000313" key="4">
    <source>
        <dbReference type="Proteomes" id="UP000030377"/>
    </source>
</evidence>
<organism evidence="3 4">
    <name type="scientific">Bradyrhizobium japonicum</name>
    <dbReference type="NCBI Taxonomy" id="375"/>
    <lineage>
        <taxon>Bacteria</taxon>
        <taxon>Pseudomonadati</taxon>
        <taxon>Pseudomonadota</taxon>
        <taxon>Alphaproteobacteria</taxon>
        <taxon>Hyphomicrobiales</taxon>
        <taxon>Nitrobacteraceae</taxon>
        <taxon>Bradyrhizobium</taxon>
    </lineage>
</organism>
<dbReference type="GO" id="GO:0004803">
    <property type="term" value="F:transposase activity"/>
    <property type="evidence" value="ECO:0007669"/>
    <property type="project" value="InterPro"/>
</dbReference>
<reference evidence="3 4" key="1">
    <citation type="submission" date="2014-09" db="EMBL/GenBank/DDBJ databases">
        <title>Draft genome of Bradyrhizobium japonicum Is-34.</title>
        <authorList>
            <person name="Tsurumaru H."/>
            <person name="Yamakawa T."/>
            <person name="Hashimoto S."/>
            <person name="Okizaki K."/>
            <person name="Kanesaki Y."/>
            <person name="Yoshikawa H."/>
            <person name="Yajima S."/>
        </authorList>
    </citation>
    <scope>NUCLEOTIDE SEQUENCE [LARGE SCALE GENOMIC DNA]</scope>
    <source>
        <strain evidence="3 4">Is-34</strain>
    </source>
</reference>
<gene>
    <name evidence="3" type="ORF">MA20_48090</name>
</gene>
<dbReference type="NCBIfam" id="NF033559">
    <property type="entry name" value="transpos_IS1634"/>
    <property type="match status" value="1"/>
</dbReference>
<comment type="caution">
    <text evidence="3">The sequence shown here is derived from an EMBL/GenBank/DDBJ whole genome shotgun (WGS) entry which is preliminary data.</text>
</comment>
<evidence type="ECO:0000256" key="1">
    <source>
        <dbReference type="SAM" id="MobiDB-lite"/>
    </source>
</evidence>
<dbReference type="GO" id="GO:0003677">
    <property type="term" value="F:DNA binding"/>
    <property type="evidence" value="ECO:0007669"/>
    <property type="project" value="InterPro"/>
</dbReference>